<name>A0A7J7GU33_CAMSI</name>
<evidence type="ECO:0000313" key="1">
    <source>
        <dbReference type="EMBL" id="KAF5942948.1"/>
    </source>
</evidence>
<dbReference type="Proteomes" id="UP000593564">
    <property type="component" value="Unassembled WGS sequence"/>
</dbReference>
<evidence type="ECO:0000313" key="2">
    <source>
        <dbReference type="Proteomes" id="UP000593564"/>
    </source>
</evidence>
<protein>
    <submittedName>
        <fullName evidence="1">Uncharacterized protein</fullName>
    </submittedName>
</protein>
<accession>A0A7J7GU33</accession>
<keyword evidence="2" id="KW-1185">Reference proteome</keyword>
<dbReference type="AlphaFoldDB" id="A0A7J7GU33"/>
<dbReference type="EMBL" id="JACBKZ010000009">
    <property type="protein sequence ID" value="KAF5942948.1"/>
    <property type="molecule type" value="Genomic_DNA"/>
</dbReference>
<organism evidence="1 2">
    <name type="scientific">Camellia sinensis</name>
    <name type="common">Tea plant</name>
    <name type="synonym">Thea sinensis</name>
    <dbReference type="NCBI Taxonomy" id="4442"/>
    <lineage>
        <taxon>Eukaryota</taxon>
        <taxon>Viridiplantae</taxon>
        <taxon>Streptophyta</taxon>
        <taxon>Embryophyta</taxon>
        <taxon>Tracheophyta</taxon>
        <taxon>Spermatophyta</taxon>
        <taxon>Magnoliopsida</taxon>
        <taxon>eudicotyledons</taxon>
        <taxon>Gunneridae</taxon>
        <taxon>Pentapetalae</taxon>
        <taxon>asterids</taxon>
        <taxon>Ericales</taxon>
        <taxon>Theaceae</taxon>
        <taxon>Camellia</taxon>
    </lineage>
</organism>
<proteinExistence type="predicted"/>
<reference evidence="2" key="1">
    <citation type="journal article" date="2020" name="Nat. Commun.">
        <title>Genome assembly of wild tea tree DASZ reveals pedigree and selection history of tea varieties.</title>
        <authorList>
            <person name="Zhang W."/>
            <person name="Zhang Y."/>
            <person name="Qiu H."/>
            <person name="Guo Y."/>
            <person name="Wan H."/>
            <person name="Zhang X."/>
            <person name="Scossa F."/>
            <person name="Alseekh S."/>
            <person name="Zhang Q."/>
            <person name="Wang P."/>
            <person name="Xu L."/>
            <person name="Schmidt M.H."/>
            <person name="Jia X."/>
            <person name="Li D."/>
            <person name="Zhu A."/>
            <person name="Guo F."/>
            <person name="Chen W."/>
            <person name="Ni D."/>
            <person name="Usadel B."/>
            <person name="Fernie A.R."/>
            <person name="Wen W."/>
        </authorList>
    </citation>
    <scope>NUCLEOTIDE SEQUENCE [LARGE SCALE GENOMIC DNA]</scope>
    <source>
        <strain evidence="2">cv. G240</strain>
    </source>
</reference>
<sequence>MDIPQLIIVRYKRNATKDSNKIEEKKPKNILEAFLNDDVDPASQLVARYNGSEESSELLSSSPIQSSLFSFSGLGLQWGLPEGSFHPGGLFASVGHVGNMGFGISPNSPNSRDNNGGFKVPYTDLYVKYVSSPEGFRIVGVPELIDEEGVGLNLKSRLQILH</sequence>
<comment type="caution">
    <text evidence="1">The sequence shown here is derived from an EMBL/GenBank/DDBJ whole genome shotgun (WGS) entry which is preliminary data.</text>
</comment>
<reference evidence="1 2" key="2">
    <citation type="submission" date="2020-07" db="EMBL/GenBank/DDBJ databases">
        <title>Genome assembly of wild tea tree DASZ reveals pedigree and selection history of tea varieties.</title>
        <authorList>
            <person name="Zhang W."/>
        </authorList>
    </citation>
    <scope>NUCLEOTIDE SEQUENCE [LARGE SCALE GENOMIC DNA]</scope>
    <source>
        <strain evidence="2">cv. G240</strain>
        <tissue evidence="1">Leaf</tissue>
    </source>
</reference>
<gene>
    <name evidence="1" type="ORF">HYC85_020590</name>
</gene>